<dbReference type="PANTHER" id="PTHR30615:SF8">
    <property type="entry name" value="UPF0047 PROTEIN C4A8.02C"/>
    <property type="match status" value="1"/>
</dbReference>
<evidence type="ECO:0000313" key="2">
    <source>
        <dbReference type="EMBL" id="BBE30146.1"/>
    </source>
</evidence>
<proteinExistence type="inferred from homology"/>
<evidence type="ECO:0000313" key="3">
    <source>
        <dbReference type="Proteomes" id="UP000516361"/>
    </source>
</evidence>
<dbReference type="RefSeq" id="WP_190615274.1">
    <property type="nucleotide sequence ID" value="NZ_AP018712.1"/>
</dbReference>
<gene>
    <name evidence="2" type="ORF">OSSY52_02870</name>
</gene>
<dbReference type="KEGG" id="ocy:OSSY52_02870"/>
<dbReference type="InParanoid" id="A0A7G1G4K8"/>
<reference evidence="2 3" key="1">
    <citation type="submission" date="2018-06" db="EMBL/GenBank/DDBJ databases">
        <title>Genome sequencing of Oceanotoga sp. sy52.</title>
        <authorList>
            <person name="Mori K."/>
        </authorList>
    </citation>
    <scope>NUCLEOTIDE SEQUENCE [LARGE SCALE GENOMIC DNA]</scope>
    <source>
        <strain evidence="3">sy52</strain>
    </source>
</reference>
<dbReference type="FunCoup" id="A0A7G1G4K8">
    <property type="interactions" value="207"/>
</dbReference>
<dbReference type="InterPro" id="IPR035917">
    <property type="entry name" value="YjbQ-like_sf"/>
</dbReference>
<dbReference type="Pfam" id="PF01894">
    <property type="entry name" value="YjbQ"/>
    <property type="match status" value="1"/>
</dbReference>
<dbReference type="SUPFAM" id="SSF111038">
    <property type="entry name" value="YjbQ-like"/>
    <property type="match status" value="1"/>
</dbReference>
<dbReference type="Gene3D" id="2.60.120.460">
    <property type="entry name" value="YjbQ-like"/>
    <property type="match status" value="1"/>
</dbReference>
<accession>A0A7G1G4K8</accession>
<dbReference type="PANTHER" id="PTHR30615">
    <property type="entry name" value="UNCHARACTERIZED PROTEIN YJBQ-RELATED"/>
    <property type="match status" value="1"/>
</dbReference>
<protein>
    <recommendedName>
        <fullName evidence="4">Secondary thiamine-phosphate synthase enzyme</fullName>
    </recommendedName>
</protein>
<evidence type="ECO:0008006" key="4">
    <source>
        <dbReference type="Google" id="ProtNLM"/>
    </source>
</evidence>
<comment type="similarity">
    <text evidence="1">Belongs to the UPF0047 family.</text>
</comment>
<dbReference type="NCBIfam" id="TIGR00149">
    <property type="entry name" value="TIGR00149_YjbQ"/>
    <property type="match status" value="1"/>
</dbReference>
<keyword evidence="3" id="KW-1185">Reference proteome</keyword>
<name>A0A7G1G4K8_9BACT</name>
<dbReference type="Proteomes" id="UP000516361">
    <property type="component" value="Chromosome"/>
</dbReference>
<organism evidence="2 3">
    <name type="scientific">Tepiditoga spiralis</name>
    <dbReference type="NCBI Taxonomy" id="2108365"/>
    <lineage>
        <taxon>Bacteria</taxon>
        <taxon>Thermotogati</taxon>
        <taxon>Thermotogota</taxon>
        <taxon>Thermotogae</taxon>
        <taxon>Petrotogales</taxon>
        <taxon>Petrotogaceae</taxon>
        <taxon>Tepiditoga</taxon>
    </lineage>
</organism>
<dbReference type="PIRSF" id="PIRSF004681">
    <property type="entry name" value="UCP004681"/>
    <property type="match status" value="1"/>
</dbReference>
<dbReference type="InterPro" id="IPR001602">
    <property type="entry name" value="UPF0047_YjbQ-like"/>
</dbReference>
<sequence>MVYEYPVITHKREELINITDMVNESIIKSRVKNGVCIVFTTHTTAAITINENADPDVKTDIIKFLNEKIPLNHGFKHLEGNSDAHIKSSLFGCSQQIIINDGKPLLGIWQGIYFCEFDGPRNRRIYIKILEG</sequence>
<evidence type="ECO:0000256" key="1">
    <source>
        <dbReference type="ARBA" id="ARBA00005534"/>
    </source>
</evidence>
<dbReference type="EMBL" id="AP018712">
    <property type="protein sequence ID" value="BBE30146.1"/>
    <property type="molecule type" value="Genomic_DNA"/>
</dbReference>
<dbReference type="AlphaFoldDB" id="A0A7G1G4K8"/>